<comment type="caution">
    <text evidence="4">The sequence shown here is derived from an EMBL/GenBank/DDBJ whole genome shotgun (WGS) entry which is preliminary data.</text>
</comment>
<evidence type="ECO:0000259" key="3">
    <source>
        <dbReference type="PROSITE" id="PS51898"/>
    </source>
</evidence>
<gene>
    <name evidence="4" type="ORF">DJ535_18465</name>
</gene>
<feature type="domain" description="Tyr recombinase" evidence="3">
    <location>
        <begin position="198"/>
        <end position="420"/>
    </location>
</feature>
<dbReference type="Gene3D" id="1.10.443.10">
    <property type="entry name" value="Intergrase catalytic core"/>
    <property type="match status" value="1"/>
</dbReference>
<protein>
    <submittedName>
        <fullName evidence="4">Site-specific integrase</fullName>
    </submittedName>
</protein>
<accession>A0ABY2PR68</accession>
<evidence type="ECO:0000256" key="2">
    <source>
        <dbReference type="ARBA" id="ARBA00023172"/>
    </source>
</evidence>
<reference evidence="4 5" key="1">
    <citation type="submission" date="2018-05" db="EMBL/GenBank/DDBJ databases">
        <title>Isolation and genomic analyses of lactose-positive bacteria from faecal samples of preterm neonates.</title>
        <authorList>
            <person name="Chen Y."/>
            <person name="Brook T.C."/>
            <person name="O'Neill I."/>
            <person name="Soe C.Z."/>
            <person name="Hall L.J."/>
            <person name="Hoyles L."/>
        </authorList>
    </citation>
    <scope>NUCLEOTIDE SEQUENCE [LARGE SCALE GENOMIC DNA]</scope>
    <source>
        <strain evidence="4 5">P080C CL</strain>
    </source>
</reference>
<keyword evidence="2" id="KW-0233">DNA recombination</keyword>
<keyword evidence="1" id="KW-0229">DNA integration</keyword>
<dbReference type="InterPro" id="IPR050090">
    <property type="entry name" value="Tyrosine_recombinase_XerCD"/>
</dbReference>
<dbReference type="InterPro" id="IPR011010">
    <property type="entry name" value="DNA_brk_join_enz"/>
</dbReference>
<organism evidence="4 5">
    <name type="scientific">Citrobacter murliniae</name>
    <dbReference type="NCBI Taxonomy" id="67829"/>
    <lineage>
        <taxon>Bacteria</taxon>
        <taxon>Pseudomonadati</taxon>
        <taxon>Pseudomonadota</taxon>
        <taxon>Gammaproteobacteria</taxon>
        <taxon>Enterobacterales</taxon>
        <taxon>Enterobacteriaceae</taxon>
        <taxon>Citrobacter</taxon>
        <taxon>Citrobacter freundii complex</taxon>
    </lineage>
</organism>
<dbReference type="Proteomes" id="UP000306790">
    <property type="component" value="Unassembled WGS sequence"/>
</dbReference>
<dbReference type="PANTHER" id="PTHR30349:SF64">
    <property type="entry name" value="PROPHAGE INTEGRASE INTD-RELATED"/>
    <property type="match status" value="1"/>
</dbReference>
<evidence type="ECO:0000313" key="4">
    <source>
        <dbReference type="EMBL" id="THE35730.1"/>
    </source>
</evidence>
<dbReference type="InterPro" id="IPR013762">
    <property type="entry name" value="Integrase-like_cat_sf"/>
</dbReference>
<dbReference type="CDD" id="cd00397">
    <property type="entry name" value="DNA_BRE_C"/>
    <property type="match status" value="1"/>
</dbReference>
<evidence type="ECO:0000256" key="1">
    <source>
        <dbReference type="ARBA" id="ARBA00022908"/>
    </source>
</evidence>
<dbReference type="InterPro" id="IPR002104">
    <property type="entry name" value="Integrase_catalytic"/>
</dbReference>
<sequence length="438" mass="50528">MMKSSERNNMARLITTTPVSIGGKISFSGAVIHFNEQRTLPPLPALYDAAGYYVNSVNLWFISLVSERMLQDLSSCSRALLRYWRFLERTDIQWDFMPFSRADKPLYLFRNTDLLPAINNGDLAYSTASTYMGHIIQFYNWAVSNNLLKTDEKHAPFGVDIIHIQNPDEPGKFQRRSMTIPYDLRIRSPRKTNINGAASLNPLSLEELSLMFHQLPSTSVEFRLICTLALQSGLRLEEACGFTVDALFQAAPTSHLKNRYLIRIGPENGIPTKYSKTRKIEISASLLESLKEYVIQERRLRRLNALLNRRSVAPETKNTRCRFEPLFISQQGNPVTPAVFATRWAEFRTHLKTFVPTFRHKFHDLRCTYATLRLQHLLDAGLAPHEAMDLLMGWMGHNNEATTWKYLTYLRYETLLKDKFEMMDNIMHLTLKEPPGDK</sequence>
<dbReference type="SUPFAM" id="SSF56349">
    <property type="entry name" value="DNA breaking-rejoining enzymes"/>
    <property type="match status" value="1"/>
</dbReference>
<keyword evidence="5" id="KW-1185">Reference proteome</keyword>
<proteinExistence type="predicted"/>
<evidence type="ECO:0000313" key="5">
    <source>
        <dbReference type="Proteomes" id="UP000306790"/>
    </source>
</evidence>
<dbReference type="EMBL" id="QFVP01000012">
    <property type="protein sequence ID" value="THE35730.1"/>
    <property type="molecule type" value="Genomic_DNA"/>
</dbReference>
<dbReference type="Pfam" id="PF00589">
    <property type="entry name" value="Phage_integrase"/>
    <property type="match status" value="1"/>
</dbReference>
<dbReference type="PANTHER" id="PTHR30349">
    <property type="entry name" value="PHAGE INTEGRASE-RELATED"/>
    <property type="match status" value="1"/>
</dbReference>
<dbReference type="PROSITE" id="PS51898">
    <property type="entry name" value="TYR_RECOMBINASE"/>
    <property type="match status" value="1"/>
</dbReference>
<name>A0ABY2PR68_9ENTR</name>